<evidence type="ECO:0000313" key="4">
    <source>
        <dbReference type="Proteomes" id="UP000197024"/>
    </source>
</evidence>
<dbReference type="InterPro" id="IPR006680">
    <property type="entry name" value="Amidohydro-rel"/>
</dbReference>
<dbReference type="InterPro" id="IPR032466">
    <property type="entry name" value="Metal_Hydrolase"/>
</dbReference>
<feature type="domain" description="Amidohydrolase-related" evidence="2">
    <location>
        <begin position="96"/>
        <end position="444"/>
    </location>
</feature>
<feature type="signal peptide" evidence="1">
    <location>
        <begin position="1"/>
        <end position="37"/>
    </location>
</feature>
<accession>A0A1Z3M0K7</accession>
<gene>
    <name evidence="3" type="ORF">CD943_14455</name>
</gene>
<dbReference type="STRING" id="293.GCA_000988015_00852"/>
<dbReference type="InterPro" id="IPR011059">
    <property type="entry name" value="Metal-dep_hydrolase_composite"/>
</dbReference>
<dbReference type="GO" id="GO:0016810">
    <property type="term" value="F:hydrolase activity, acting on carbon-nitrogen (but not peptide) bonds"/>
    <property type="evidence" value="ECO:0007669"/>
    <property type="project" value="InterPro"/>
</dbReference>
<proteinExistence type="predicted"/>
<dbReference type="Proteomes" id="UP000197024">
    <property type="component" value="Chromosome"/>
</dbReference>
<dbReference type="InterPro" id="IPR057744">
    <property type="entry name" value="OTAase-like"/>
</dbReference>
<reference evidence="3 4" key="2">
    <citation type="submission" date="2017-06" db="EMBL/GenBank/DDBJ databases">
        <authorList>
            <person name="Kim H.J."/>
            <person name="Triplett B.A."/>
        </authorList>
    </citation>
    <scope>NUCLEOTIDE SEQUENCE [LARGE SCALE GENOMIC DNA]</scope>
    <source>
        <strain evidence="3 4">BZC3</strain>
    </source>
</reference>
<dbReference type="InterPro" id="IPR051781">
    <property type="entry name" value="Metallo-dep_Hydrolase"/>
</dbReference>
<reference evidence="3 4" key="1">
    <citation type="submission" date="2017-06" db="EMBL/GenBank/DDBJ databases">
        <title>Biodegradation of gentamicin by bacterial consortia AMQD4 in synthetic medium and raw gentamicin sewage.</title>
        <authorList>
            <person name="Chang H."/>
            <person name="Feng Y."/>
            <person name="Li Z."/>
            <person name="Xue J."/>
            <person name="Cheng D."/>
        </authorList>
    </citation>
    <scope>NUCLEOTIDE SEQUENCE [LARGE SCALE GENOMIC DNA]</scope>
    <source>
        <strain evidence="3 4">BZC3</strain>
    </source>
</reference>
<keyword evidence="1" id="KW-0732">Signal</keyword>
<protein>
    <submittedName>
        <fullName evidence="3">Xaa-Pro dipeptidase</fullName>
    </submittedName>
</protein>
<name>A0A1Z3M0K7_BREDI</name>
<evidence type="ECO:0000259" key="2">
    <source>
        <dbReference type="Pfam" id="PF01979"/>
    </source>
</evidence>
<evidence type="ECO:0000313" key="3">
    <source>
        <dbReference type="EMBL" id="ASD27983.1"/>
    </source>
</evidence>
<organism evidence="3 4">
    <name type="scientific">Brevundimonas diminuta</name>
    <name type="common">Pseudomonas diminuta</name>
    <dbReference type="NCBI Taxonomy" id="293"/>
    <lineage>
        <taxon>Bacteria</taxon>
        <taxon>Pseudomonadati</taxon>
        <taxon>Pseudomonadota</taxon>
        <taxon>Alphaproteobacteria</taxon>
        <taxon>Caulobacterales</taxon>
        <taxon>Caulobacteraceae</taxon>
        <taxon>Brevundimonas</taxon>
    </lineage>
</organism>
<dbReference type="Pfam" id="PF01979">
    <property type="entry name" value="Amidohydro_1"/>
    <property type="match status" value="1"/>
</dbReference>
<dbReference type="SUPFAM" id="SSF51338">
    <property type="entry name" value="Composite domain of metallo-dependent hydrolases"/>
    <property type="match status" value="1"/>
</dbReference>
<feature type="chain" id="PRO_5011966804" evidence="1">
    <location>
        <begin position="38"/>
        <end position="449"/>
    </location>
</feature>
<dbReference type="SUPFAM" id="SSF51556">
    <property type="entry name" value="Metallo-dependent hydrolases"/>
    <property type="match status" value="1"/>
</dbReference>
<dbReference type="Gene3D" id="2.30.40.10">
    <property type="entry name" value="Urease, subunit C, domain 1"/>
    <property type="match status" value="1"/>
</dbReference>
<dbReference type="PANTHER" id="PTHR43135:SF3">
    <property type="entry name" value="ALPHA-D-RIBOSE 1-METHYLPHOSPHONATE 5-TRIPHOSPHATE DIPHOSPHATASE"/>
    <property type="match status" value="1"/>
</dbReference>
<dbReference type="PANTHER" id="PTHR43135">
    <property type="entry name" value="ALPHA-D-RIBOSE 1-METHYLPHOSPHONATE 5-TRIPHOSPHATE DIPHOSPHATASE"/>
    <property type="match status" value="1"/>
</dbReference>
<dbReference type="AlphaFoldDB" id="A0A1Z3M0K7"/>
<sequence length="449" mass="46934">MGRRPIAAWRSTVQLSSKKSWVVGLAAALLASTPAVAQQAAAAPTVSYIHAGRLLADPATGRVTQNQTLVIENGRVREIVNGFVGQGDVVDLSDKFVLPGLIDSHVHITNQQGEGNRVARFTNTAADSAVQGAAYALVTLRAGFTTVADLGGASDAVVALRNGIAAGKIPGPRLLVSAGTVTPHGGHGDANGVNSALVPVLRQNGVCSGADDCRRSVRERVRAGADIIKITATGGVLSDTGAGLNQQFSNEELQAIVETAHFMGRTVTAHAHGTDGINSFLRAGGDSIEHGTFLDDESIRIFKANNGWLVPTLLAGDFVAREAARPETFFTPNQRKKSLEAGPQMLDMARRAHRAGIQIAFGTDTGVSPHGENAKEFALLVQAGLTPLEAVRAATVGAATHFRLQNEIGRLAPGYAADVIAVSGDPLTDVTTLEHVKYVMKGGVTYRND</sequence>
<evidence type="ECO:0000256" key="1">
    <source>
        <dbReference type="SAM" id="SignalP"/>
    </source>
</evidence>
<dbReference type="Gene3D" id="3.20.20.140">
    <property type="entry name" value="Metal-dependent hydrolases"/>
    <property type="match status" value="1"/>
</dbReference>
<dbReference type="CDD" id="cd01299">
    <property type="entry name" value="Met_dep_hydrolase_A"/>
    <property type="match status" value="1"/>
</dbReference>
<dbReference type="EMBL" id="CP021995">
    <property type="protein sequence ID" value="ASD27983.1"/>
    <property type="molecule type" value="Genomic_DNA"/>
</dbReference>